<dbReference type="RefSeq" id="WP_084303359.1">
    <property type="nucleotide sequence ID" value="NZ_FNDG01000002.1"/>
</dbReference>
<dbReference type="STRING" id="29435.SAMN05216588_102145"/>
<dbReference type="Proteomes" id="UP000198606">
    <property type="component" value="Unassembled WGS sequence"/>
</dbReference>
<evidence type="ECO:0008006" key="3">
    <source>
        <dbReference type="Google" id="ProtNLM"/>
    </source>
</evidence>
<dbReference type="AlphaFoldDB" id="A0A1G7Z1I8"/>
<evidence type="ECO:0000313" key="2">
    <source>
        <dbReference type="Proteomes" id="UP000198606"/>
    </source>
</evidence>
<gene>
    <name evidence="1" type="ORF">SAMN05216588_102145</name>
</gene>
<dbReference type="InterPro" id="IPR036812">
    <property type="entry name" value="NAD(P)_OxRdtase_dom_sf"/>
</dbReference>
<dbReference type="EMBL" id="FNDG01000002">
    <property type="protein sequence ID" value="SDH02030.1"/>
    <property type="molecule type" value="Genomic_DNA"/>
</dbReference>
<reference evidence="1 2" key="1">
    <citation type="submission" date="2016-10" db="EMBL/GenBank/DDBJ databases">
        <authorList>
            <person name="de Groot N.N."/>
        </authorList>
    </citation>
    <scope>NUCLEOTIDE SEQUENCE [LARGE SCALE GENOMIC DNA]</scope>
    <source>
        <strain evidence="1 2">LMG 18387</strain>
    </source>
</reference>
<name>A0A1G7Z1I8_9GAMM</name>
<proteinExistence type="predicted"/>
<protein>
    <recommendedName>
        <fullName evidence="3">Aldo/keto reductase family protein</fullName>
    </recommendedName>
</protein>
<accession>A0A1G7Z1I8</accession>
<organism evidence="1 2">
    <name type="scientific">Phytopseudomonas flavescens</name>
    <dbReference type="NCBI Taxonomy" id="29435"/>
    <lineage>
        <taxon>Bacteria</taxon>
        <taxon>Pseudomonadati</taxon>
        <taxon>Pseudomonadota</taxon>
        <taxon>Gammaproteobacteria</taxon>
        <taxon>Pseudomonadales</taxon>
        <taxon>Pseudomonadaceae</taxon>
        <taxon>Phytopseudomonas</taxon>
    </lineage>
</organism>
<evidence type="ECO:0000313" key="1">
    <source>
        <dbReference type="EMBL" id="SDH02030.1"/>
    </source>
</evidence>
<dbReference type="SUPFAM" id="SSF51430">
    <property type="entry name" value="NAD(P)-linked oxidoreductase"/>
    <property type="match status" value="1"/>
</dbReference>
<sequence>MSLEYRRLGRSGLQVSPLTLGSMMCGGQTDVCVSPRTIEATLEVPITADDETFVDSVVTPWHASIPGYKEPTHIVAGRLS</sequence>